<proteinExistence type="inferred from homology"/>
<evidence type="ECO:0000256" key="9">
    <source>
        <dbReference type="SAM" id="Phobius"/>
    </source>
</evidence>
<protein>
    <recommendedName>
        <fullName evidence="10">GOLD domain-containing protein</fullName>
    </recommendedName>
</protein>
<dbReference type="SUPFAM" id="SSF101576">
    <property type="entry name" value="Supernatant protein factor (SPF), C-terminal domain"/>
    <property type="match status" value="1"/>
</dbReference>
<evidence type="ECO:0000256" key="4">
    <source>
        <dbReference type="ARBA" id="ARBA00022729"/>
    </source>
</evidence>
<evidence type="ECO:0000256" key="5">
    <source>
        <dbReference type="ARBA" id="ARBA00022989"/>
    </source>
</evidence>
<evidence type="ECO:0000256" key="7">
    <source>
        <dbReference type="ARBA" id="ARBA00037847"/>
    </source>
</evidence>
<dbReference type="GO" id="GO:0012505">
    <property type="term" value="C:endomembrane system"/>
    <property type="evidence" value="ECO:0007669"/>
    <property type="project" value="UniProtKB-SubCell"/>
</dbReference>
<dbReference type="EMBL" id="AVOT02019861">
    <property type="protein sequence ID" value="MBW0507689.1"/>
    <property type="molecule type" value="Genomic_DNA"/>
</dbReference>
<keyword evidence="12" id="KW-1185">Reference proteome</keyword>
<evidence type="ECO:0000259" key="10">
    <source>
        <dbReference type="PROSITE" id="PS50866"/>
    </source>
</evidence>
<dbReference type="PROSITE" id="PS50866">
    <property type="entry name" value="GOLD"/>
    <property type="match status" value="1"/>
</dbReference>
<feature type="domain" description="GOLD" evidence="10">
    <location>
        <begin position="61"/>
        <end position="144"/>
    </location>
</feature>
<keyword evidence="3 8" id="KW-0812">Transmembrane</keyword>
<dbReference type="OrthoDB" id="1929172at2759"/>
<keyword evidence="5 9" id="KW-1133">Transmembrane helix</keyword>
<gene>
    <name evidence="11" type="ORF">O181_047404</name>
</gene>
<dbReference type="InterPro" id="IPR009038">
    <property type="entry name" value="GOLD_dom"/>
</dbReference>
<feature type="transmembrane region" description="Helical" evidence="9">
    <location>
        <begin position="21"/>
        <end position="39"/>
    </location>
</feature>
<evidence type="ECO:0000256" key="2">
    <source>
        <dbReference type="ARBA" id="ARBA00007104"/>
    </source>
</evidence>
<dbReference type="InterPro" id="IPR015720">
    <property type="entry name" value="Emp24-like"/>
</dbReference>
<feature type="transmembrane region" description="Helical" evidence="9">
    <location>
        <begin position="205"/>
        <end position="227"/>
    </location>
</feature>
<organism evidence="11 12">
    <name type="scientific">Austropuccinia psidii MF-1</name>
    <dbReference type="NCBI Taxonomy" id="1389203"/>
    <lineage>
        <taxon>Eukaryota</taxon>
        <taxon>Fungi</taxon>
        <taxon>Dikarya</taxon>
        <taxon>Basidiomycota</taxon>
        <taxon>Pucciniomycotina</taxon>
        <taxon>Pucciniomycetes</taxon>
        <taxon>Pucciniales</taxon>
        <taxon>Sphaerophragmiaceae</taxon>
        <taxon>Austropuccinia</taxon>
    </lineage>
</organism>
<accession>A0A9Q3DQY5</accession>
<dbReference type="Proteomes" id="UP000765509">
    <property type="component" value="Unassembled WGS sequence"/>
</dbReference>
<dbReference type="SMART" id="SM01190">
    <property type="entry name" value="EMP24_GP25L"/>
    <property type="match status" value="1"/>
</dbReference>
<comment type="similarity">
    <text evidence="2 8">Belongs to the EMP24/GP25L family.</text>
</comment>
<dbReference type="GO" id="GO:0016020">
    <property type="term" value="C:membrane"/>
    <property type="evidence" value="ECO:0007669"/>
    <property type="project" value="UniProtKB-SubCell"/>
</dbReference>
<evidence type="ECO:0000256" key="6">
    <source>
        <dbReference type="ARBA" id="ARBA00023136"/>
    </source>
</evidence>
<evidence type="ECO:0000256" key="1">
    <source>
        <dbReference type="ARBA" id="ARBA00004479"/>
    </source>
</evidence>
<comment type="subcellular location">
    <subcellularLocation>
        <location evidence="7">Endomembrane system</location>
        <topology evidence="7">Single-pass membrane protein</topology>
    </subcellularLocation>
    <subcellularLocation>
        <location evidence="1 8">Membrane</location>
        <topology evidence="1 8">Single-pass type I membrane protein</topology>
    </subcellularLocation>
</comment>
<reference evidence="11" key="1">
    <citation type="submission" date="2021-03" db="EMBL/GenBank/DDBJ databases">
        <title>Draft genome sequence of rust myrtle Austropuccinia psidii MF-1, a brazilian biotype.</title>
        <authorList>
            <person name="Quecine M.C."/>
            <person name="Pachon D.M.R."/>
            <person name="Bonatelli M.L."/>
            <person name="Correr F.H."/>
            <person name="Franceschini L.M."/>
            <person name="Leite T.F."/>
            <person name="Margarido G.R.A."/>
            <person name="Almeida C.A."/>
            <person name="Ferrarezi J.A."/>
            <person name="Labate C.A."/>
        </authorList>
    </citation>
    <scope>NUCLEOTIDE SEQUENCE</scope>
    <source>
        <strain evidence="11">MF-1</strain>
    </source>
</reference>
<dbReference type="Pfam" id="PF01105">
    <property type="entry name" value="EMP24_GP25L"/>
    <property type="match status" value="1"/>
</dbReference>
<sequence>MTDYHLYSFDLLMFRFKNLKISSILFKSFQFNLIFYFLLSCSYLNTSSASTLSTKVAAGEKLCFYNWVENPNQKLGFYFAVQSGGSFDIDWSVRDPKDNIIIQGQKDRQGDYIFTALHDGEYAFCFDNDMSSFSDKDIDFEIVLENEIKLTSSTKSNPLSEQTNNLEDSIYKLSGSLNSIQRTQKYFRTRENRNFATVQDTQNRIFYFNLGISLLLIGMSFTQVWVVRKFFNSPGKYVRV</sequence>
<comment type="caution">
    <text evidence="11">The sequence shown here is derived from an EMBL/GenBank/DDBJ whole genome shotgun (WGS) entry which is preliminary data.</text>
</comment>
<dbReference type="InterPro" id="IPR036598">
    <property type="entry name" value="GOLD_dom_sf"/>
</dbReference>
<evidence type="ECO:0000256" key="8">
    <source>
        <dbReference type="RuleBase" id="RU003827"/>
    </source>
</evidence>
<evidence type="ECO:0000313" key="12">
    <source>
        <dbReference type="Proteomes" id="UP000765509"/>
    </source>
</evidence>
<evidence type="ECO:0000256" key="3">
    <source>
        <dbReference type="ARBA" id="ARBA00022692"/>
    </source>
</evidence>
<evidence type="ECO:0000313" key="11">
    <source>
        <dbReference type="EMBL" id="MBW0507689.1"/>
    </source>
</evidence>
<keyword evidence="6 9" id="KW-0472">Membrane</keyword>
<dbReference type="AlphaFoldDB" id="A0A9Q3DQY5"/>
<dbReference type="PANTHER" id="PTHR22811">
    <property type="entry name" value="TRANSMEMBRANE EMP24 DOMAIN-CONTAINING PROTEIN"/>
    <property type="match status" value="1"/>
</dbReference>
<keyword evidence="4" id="KW-0732">Signal</keyword>
<name>A0A9Q3DQY5_9BASI</name>